<reference evidence="10" key="1">
    <citation type="journal article" date="2020" name="Nat. Ecol. Evol.">
        <title>Deeply conserved synteny resolves early events in vertebrate evolution.</title>
        <authorList>
            <person name="Simakov O."/>
            <person name="Marletaz F."/>
            <person name="Yue J.X."/>
            <person name="O'Connell B."/>
            <person name="Jenkins J."/>
            <person name="Brandt A."/>
            <person name="Calef R."/>
            <person name="Tung C.H."/>
            <person name="Huang T.K."/>
            <person name="Schmutz J."/>
            <person name="Satoh N."/>
            <person name="Yu J.K."/>
            <person name="Putnam N.H."/>
            <person name="Green R.E."/>
            <person name="Rokhsar D.S."/>
        </authorList>
    </citation>
    <scope>NUCLEOTIDE SEQUENCE [LARGE SCALE GENOMIC DNA]</scope>
    <source>
        <strain evidence="10">S238N-H82</strain>
    </source>
</reference>
<keyword evidence="10" id="KW-1185">Reference proteome</keyword>
<evidence type="ECO:0000256" key="6">
    <source>
        <dbReference type="ARBA" id="ARBA00022871"/>
    </source>
</evidence>
<dbReference type="GO" id="GO:0005938">
    <property type="term" value="C:cell cortex"/>
    <property type="evidence" value="ECO:0000318"/>
    <property type="project" value="GO_Central"/>
</dbReference>
<dbReference type="PANTHER" id="PTHR11604">
    <property type="entry name" value="PROFILIN"/>
    <property type="match status" value="1"/>
</dbReference>
<proteinExistence type="inferred from homology"/>
<evidence type="ECO:0000256" key="8">
    <source>
        <dbReference type="ARBA" id="ARBA00059169"/>
    </source>
</evidence>
<dbReference type="FunFam" id="3.30.450.30:FF:000007">
    <property type="entry name" value="Profilin"/>
    <property type="match status" value="1"/>
</dbReference>
<evidence type="ECO:0000256" key="2">
    <source>
        <dbReference type="ARBA" id="ARBA00010058"/>
    </source>
</evidence>
<organism evidence="10 11">
    <name type="scientific">Branchiostoma floridae</name>
    <name type="common">Florida lancelet</name>
    <name type="synonym">Amphioxus</name>
    <dbReference type="NCBI Taxonomy" id="7739"/>
    <lineage>
        <taxon>Eukaryota</taxon>
        <taxon>Metazoa</taxon>
        <taxon>Chordata</taxon>
        <taxon>Cephalochordata</taxon>
        <taxon>Leptocardii</taxon>
        <taxon>Amphioxiformes</taxon>
        <taxon>Branchiostomatidae</taxon>
        <taxon>Branchiostoma</taxon>
    </lineage>
</organism>
<dbReference type="Proteomes" id="UP000001554">
    <property type="component" value="Chromosome 9"/>
</dbReference>
<dbReference type="OrthoDB" id="421374at2759"/>
<sequence>MGFFWSQSKAWWKPPMQTLLEGTQVSGSPVRGEMCIRGDHNCDGRTGEMCHIVVCGRDPSTMAKEGIYTCQGGKGTDKGVIVLVLPWGPVSSLELRIVLDKVKMNQLQNLLHDALISTEHVEHCCIIRRKDVSLRASSVGFTLYQDQIQMFVDAFKNPPQTREDGLYFEDRHYKCVRADKNAVYAKCVKRGLVVVRTGSLLIVGTYNDNMYPSVCVEAVEKLADYFKEKGK</sequence>
<gene>
    <name evidence="11" type="primary">LOC118422783</name>
</gene>
<evidence type="ECO:0000256" key="3">
    <source>
        <dbReference type="ARBA" id="ARBA00022473"/>
    </source>
</evidence>
<dbReference type="CDD" id="cd00148">
    <property type="entry name" value="PROF"/>
    <property type="match status" value="1"/>
</dbReference>
<keyword evidence="6" id="KW-0744">Spermatogenesis</keyword>
<keyword evidence="7" id="KW-0446">Lipid-binding</keyword>
<dbReference type="GO" id="GO:0003785">
    <property type="term" value="F:actin monomer binding"/>
    <property type="evidence" value="ECO:0000318"/>
    <property type="project" value="GO_Central"/>
</dbReference>
<evidence type="ECO:0000256" key="1">
    <source>
        <dbReference type="ARBA" id="ARBA00004496"/>
    </source>
</evidence>
<dbReference type="SUPFAM" id="SSF55770">
    <property type="entry name" value="Profilin (actin-binding protein)"/>
    <property type="match status" value="1"/>
</dbReference>
<dbReference type="PRINTS" id="PR00392">
    <property type="entry name" value="PROFILIN"/>
</dbReference>
<comment type="subcellular location">
    <subcellularLocation>
        <location evidence="1">Cytoplasm</location>
    </subcellularLocation>
</comment>
<evidence type="ECO:0000256" key="4">
    <source>
        <dbReference type="ARBA" id="ARBA00022490"/>
    </source>
</evidence>
<name>A0A9J7N1K6_BRAFL</name>
<evidence type="ECO:0000256" key="5">
    <source>
        <dbReference type="ARBA" id="ARBA00022782"/>
    </source>
</evidence>
<keyword evidence="3" id="KW-0217">Developmental protein</keyword>
<accession>A0A9J7N1K6</accession>
<dbReference type="GO" id="GO:0007283">
    <property type="term" value="P:spermatogenesis"/>
    <property type="evidence" value="ECO:0007669"/>
    <property type="project" value="UniProtKB-KW"/>
</dbReference>
<keyword evidence="5" id="KW-0221">Differentiation</keyword>
<keyword evidence="9" id="KW-0009">Actin-binding</keyword>
<dbReference type="GeneID" id="118422783"/>
<dbReference type="PANTHER" id="PTHR11604:SF2">
    <property type="entry name" value="PROFILIN-4"/>
    <property type="match status" value="1"/>
</dbReference>
<dbReference type="InterPro" id="IPR036140">
    <property type="entry name" value="PFN_sf"/>
</dbReference>
<dbReference type="Gene3D" id="3.30.450.30">
    <property type="entry name" value="Dynein light chain 2a, cytoplasmic"/>
    <property type="match status" value="1"/>
</dbReference>
<evidence type="ECO:0000313" key="11">
    <source>
        <dbReference type="RefSeq" id="XP_035686431.1"/>
    </source>
</evidence>
<dbReference type="AlphaFoldDB" id="A0A9J7N1K6"/>
<evidence type="ECO:0000256" key="7">
    <source>
        <dbReference type="ARBA" id="ARBA00023121"/>
    </source>
</evidence>
<dbReference type="InterPro" id="IPR048278">
    <property type="entry name" value="PFN"/>
</dbReference>
<dbReference type="GO" id="GO:0008289">
    <property type="term" value="F:lipid binding"/>
    <property type="evidence" value="ECO:0007669"/>
    <property type="project" value="UniProtKB-KW"/>
</dbReference>
<dbReference type="SMART" id="SM00392">
    <property type="entry name" value="PROF"/>
    <property type="match status" value="1"/>
</dbReference>
<evidence type="ECO:0000256" key="9">
    <source>
        <dbReference type="RuleBase" id="RU003909"/>
    </source>
</evidence>
<keyword evidence="4" id="KW-0963">Cytoplasm</keyword>
<protein>
    <recommendedName>
        <fullName evidence="9">Profilin</fullName>
    </recommendedName>
</protein>
<dbReference type="InterPro" id="IPR005455">
    <property type="entry name" value="PFN_euk"/>
</dbReference>
<comment type="similarity">
    <text evidence="2 9">Belongs to the profilin family.</text>
</comment>
<dbReference type="Pfam" id="PF00235">
    <property type="entry name" value="Profilin"/>
    <property type="match status" value="1"/>
</dbReference>
<dbReference type="RefSeq" id="XP_035686431.1">
    <property type="nucleotide sequence ID" value="XM_035830538.1"/>
</dbReference>
<reference evidence="11" key="2">
    <citation type="submission" date="2025-08" db="UniProtKB">
        <authorList>
            <consortium name="RefSeq"/>
        </authorList>
    </citation>
    <scope>IDENTIFICATION</scope>
    <source>
        <strain evidence="11">S238N-H82</strain>
        <tissue evidence="11">Testes</tissue>
    </source>
</reference>
<evidence type="ECO:0000313" key="10">
    <source>
        <dbReference type="Proteomes" id="UP000001554"/>
    </source>
</evidence>
<comment type="function">
    <text evidence="8">Involved in male fertility. Required for manchette development and acrosome biogenesis during spermiogenesis. Binds in vitro to phospholipids, including phosphatidylinositol 3-phosphate (PtdIns(3)P), phosphatidylinositol 4,5-bisphosphate (PtdIns(4,5)P2), phosphatidylinositol 4-phosphate (PtdIns(4)P) and phosphatidic acid (PA). Contrary to other profilin family members, does not bind to actin in vitro.</text>
</comment>
<dbReference type="GO" id="GO:0030154">
    <property type="term" value="P:cell differentiation"/>
    <property type="evidence" value="ECO:0007669"/>
    <property type="project" value="UniProtKB-KW"/>
</dbReference>